<organism evidence="1 2">
    <name type="scientific">Glycomyces mayteni</name>
    <dbReference type="NCBI Taxonomy" id="543887"/>
    <lineage>
        <taxon>Bacteria</taxon>
        <taxon>Bacillati</taxon>
        <taxon>Actinomycetota</taxon>
        <taxon>Actinomycetes</taxon>
        <taxon>Glycomycetales</taxon>
        <taxon>Glycomycetaceae</taxon>
        <taxon>Glycomyces</taxon>
    </lineage>
</organism>
<dbReference type="PANTHER" id="PTHR33973:SF4">
    <property type="entry name" value="OS07G0153300 PROTEIN"/>
    <property type="match status" value="1"/>
</dbReference>
<dbReference type="RefSeq" id="WP_382349423.1">
    <property type="nucleotide sequence ID" value="NZ_JBHMBP010000002.1"/>
</dbReference>
<name>A0ABW2D8Y8_9ACTN</name>
<dbReference type="PANTHER" id="PTHR33973">
    <property type="entry name" value="OS07G0153300 PROTEIN"/>
    <property type="match status" value="1"/>
</dbReference>
<dbReference type="Pfam" id="PF07103">
    <property type="entry name" value="DUF1365"/>
    <property type="match status" value="1"/>
</dbReference>
<dbReference type="Proteomes" id="UP001596470">
    <property type="component" value="Unassembled WGS sequence"/>
</dbReference>
<dbReference type="InterPro" id="IPR010775">
    <property type="entry name" value="DUF1365"/>
</dbReference>
<dbReference type="EMBL" id="JBHSYS010000002">
    <property type="protein sequence ID" value="MFC6957587.1"/>
    <property type="molecule type" value="Genomic_DNA"/>
</dbReference>
<protein>
    <submittedName>
        <fullName evidence="1">DUF1365 domain-containing protein</fullName>
    </submittedName>
</protein>
<evidence type="ECO:0000313" key="1">
    <source>
        <dbReference type="EMBL" id="MFC6957587.1"/>
    </source>
</evidence>
<sequence length="251" mass="28209">MVTGWARGASLYDATVRHTRLRPIAHHLRHRTFYWLLDVDDPPRPPWWLRPFAGFRTADHITAPGQSLRASVTAFAAAEGVDTAGCRITMLAHARAFGHVFNPLTVYWCRHPDDGLRCIVAEVHNTYGERHRYLLTPGDDGRAEVPKEFYVSPFLPVDGTYRMALPEPADRLHLSVALDLDAEPILIAAVAGRRRPAGTRALLAATARHPFSTLAVTADIRRHGIGLWLKGLPVFAREPRHDREAHHDRVR</sequence>
<proteinExistence type="predicted"/>
<evidence type="ECO:0000313" key="2">
    <source>
        <dbReference type="Proteomes" id="UP001596470"/>
    </source>
</evidence>
<gene>
    <name evidence="1" type="ORF">ACFQS3_10320</name>
</gene>
<accession>A0ABW2D8Y8</accession>
<reference evidence="2" key="1">
    <citation type="journal article" date="2019" name="Int. J. Syst. Evol. Microbiol.">
        <title>The Global Catalogue of Microorganisms (GCM) 10K type strain sequencing project: providing services to taxonomists for standard genome sequencing and annotation.</title>
        <authorList>
            <consortium name="The Broad Institute Genomics Platform"/>
            <consortium name="The Broad Institute Genome Sequencing Center for Infectious Disease"/>
            <person name="Wu L."/>
            <person name="Ma J."/>
        </authorList>
    </citation>
    <scope>NUCLEOTIDE SEQUENCE [LARGE SCALE GENOMIC DNA]</scope>
    <source>
        <strain evidence="2">KACC 12634</strain>
    </source>
</reference>
<keyword evidence="2" id="KW-1185">Reference proteome</keyword>
<comment type="caution">
    <text evidence="1">The sequence shown here is derived from an EMBL/GenBank/DDBJ whole genome shotgun (WGS) entry which is preliminary data.</text>
</comment>